<evidence type="ECO:0000256" key="1">
    <source>
        <dbReference type="PROSITE-ProRule" id="PRU00169"/>
    </source>
</evidence>
<dbReference type="InterPro" id="IPR051271">
    <property type="entry name" value="2C-system_Tx_regulators"/>
</dbReference>
<dbReference type="Pfam" id="PF04397">
    <property type="entry name" value="LytTR"/>
    <property type="match status" value="1"/>
</dbReference>
<name>A0ABR7KN88_9SPHI</name>
<dbReference type="InterPro" id="IPR007492">
    <property type="entry name" value="LytTR_DNA-bd_dom"/>
</dbReference>
<dbReference type="SUPFAM" id="SSF52172">
    <property type="entry name" value="CheY-like"/>
    <property type="match status" value="1"/>
</dbReference>
<keyword evidence="5" id="KW-1185">Reference proteome</keyword>
<dbReference type="SMART" id="SM00850">
    <property type="entry name" value="LytTR"/>
    <property type="match status" value="1"/>
</dbReference>
<accession>A0ABR7KN88</accession>
<proteinExistence type="predicted"/>
<dbReference type="Proteomes" id="UP000652755">
    <property type="component" value="Unassembled WGS sequence"/>
</dbReference>
<comment type="caution">
    <text evidence="4">The sequence shown here is derived from an EMBL/GenBank/DDBJ whole genome shotgun (WGS) entry which is preliminary data.</text>
</comment>
<dbReference type="InterPro" id="IPR001789">
    <property type="entry name" value="Sig_transdc_resp-reg_receiver"/>
</dbReference>
<reference evidence="4 5" key="1">
    <citation type="submission" date="2020-08" db="EMBL/GenBank/DDBJ databases">
        <authorList>
            <person name="Sun Q."/>
            <person name="Inoue M."/>
        </authorList>
    </citation>
    <scope>NUCLEOTIDE SEQUENCE [LARGE SCALE GENOMIC DNA]</scope>
    <source>
        <strain evidence="4 5">CCM 8938</strain>
    </source>
</reference>
<gene>
    <name evidence="4" type="ORF">H7U22_03870</name>
</gene>
<feature type="domain" description="HTH LytTR-type" evidence="3">
    <location>
        <begin position="142"/>
        <end position="204"/>
    </location>
</feature>
<organism evidence="4 5">
    <name type="scientific">Pedobacter fastidiosus</name>
    <dbReference type="NCBI Taxonomy" id="2765361"/>
    <lineage>
        <taxon>Bacteria</taxon>
        <taxon>Pseudomonadati</taxon>
        <taxon>Bacteroidota</taxon>
        <taxon>Sphingobacteriia</taxon>
        <taxon>Sphingobacteriales</taxon>
        <taxon>Sphingobacteriaceae</taxon>
        <taxon>Pedobacter</taxon>
    </lineage>
</organism>
<dbReference type="RefSeq" id="WP_187070037.1">
    <property type="nucleotide sequence ID" value="NZ_JACRYL010000003.1"/>
</dbReference>
<dbReference type="Gene3D" id="2.40.50.1020">
    <property type="entry name" value="LytTr DNA-binding domain"/>
    <property type="match status" value="1"/>
</dbReference>
<dbReference type="Gene3D" id="3.40.50.2300">
    <property type="match status" value="1"/>
</dbReference>
<sequence length="243" mass="27828">MANCIIVDDEAPAIEVLEHYIRSISELNLIATFNKPTEAITFLNDHHVDLIFLDINMPKISGIEFIKAVRHKNYNFILTTAYSEFASTGFDLDVVDYLIKPIPLPRFLQAVTKAQKIISSQHTDYNHTSADSSYFIVKTQFKSQMIKVYINDIDYIEGMKNYVALHHNGNRTLALITMKDVEERLPKNRFMRIQKSFIIALDKVIAINGNQVVLKGISCEISIGETYKKQFLETIKKNLINPN</sequence>
<dbReference type="EMBL" id="JACRYL010000003">
    <property type="protein sequence ID" value="MBC6109551.1"/>
    <property type="molecule type" value="Genomic_DNA"/>
</dbReference>
<dbReference type="PANTHER" id="PTHR45526">
    <property type="entry name" value="TRANSCRIPTIONAL REGULATORY PROTEIN DPIA"/>
    <property type="match status" value="1"/>
</dbReference>
<evidence type="ECO:0000313" key="5">
    <source>
        <dbReference type="Proteomes" id="UP000652755"/>
    </source>
</evidence>
<dbReference type="InterPro" id="IPR011006">
    <property type="entry name" value="CheY-like_superfamily"/>
</dbReference>
<evidence type="ECO:0000259" key="3">
    <source>
        <dbReference type="PROSITE" id="PS50930"/>
    </source>
</evidence>
<evidence type="ECO:0000313" key="4">
    <source>
        <dbReference type="EMBL" id="MBC6109551.1"/>
    </source>
</evidence>
<keyword evidence="1" id="KW-0597">Phosphoprotein</keyword>
<feature type="modified residue" description="4-aspartylphosphate" evidence="1">
    <location>
        <position position="54"/>
    </location>
</feature>
<dbReference type="PROSITE" id="PS50110">
    <property type="entry name" value="RESPONSE_REGULATORY"/>
    <property type="match status" value="1"/>
</dbReference>
<dbReference type="PANTHER" id="PTHR45526:SF1">
    <property type="entry name" value="TRANSCRIPTIONAL REGULATORY PROTEIN DCUR-RELATED"/>
    <property type="match status" value="1"/>
</dbReference>
<dbReference type="PROSITE" id="PS50930">
    <property type="entry name" value="HTH_LYTTR"/>
    <property type="match status" value="1"/>
</dbReference>
<evidence type="ECO:0000259" key="2">
    <source>
        <dbReference type="PROSITE" id="PS50110"/>
    </source>
</evidence>
<dbReference type="Pfam" id="PF00072">
    <property type="entry name" value="Response_reg"/>
    <property type="match status" value="1"/>
</dbReference>
<protein>
    <submittedName>
        <fullName evidence="4">Response regulator transcription factor</fullName>
    </submittedName>
</protein>
<dbReference type="SMART" id="SM00448">
    <property type="entry name" value="REC"/>
    <property type="match status" value="1"/>
</dbReference>
<feature type="domain" description="Response regulatory" evidence="2">
    <location>
        <begin position="3"/>
        <end position="115"/>
    </location>
</feature>